<dbReference type="GeneID" id="14296429"/>
<proteinExistence type="predicted"/>
<protein>
    <submittedName>
        <fullName evidence="1">Uncharacterized protein</fullName>
    </submittedName>
</protein>
<evidence type="ECO:0000313" key="2">
    <source>
        <dbReference type="Proteomes" id="UP000009014"/>
    </source>
</evidence>
<accession>I6WAY8</accession>
<name>I6WAY8_9CAUD</name>
<sequence>MSRSRIRVLVEMVKDAELEVVRHYSKDGRVCVDARAPNGVERAFAISLRPGDVRGDLNEQSKIRRFARENTPIPPAVEIPAPVVTVKQKRSIVKPADQKAETPASTAAQQLTPIEFYRLCEWLKQANAASVSGLDVLARAASEAIGQQVSEAAMREAMEATGTAEPDAWNPLPDPHVVLAREIEALTKALGHEPSPMFRRLLEALA</sequence>
<dbReference type="OrthoDB" id="13495at10239"/>
<dbReference type="KEGG" id="vg:14296429"/>
<organism evidence="1 2">
    <name type="scientific">Burkholderia phage BcepMigl</name>
    <dbReference type="NCBI Taxonomy" id="2886899"/>
    <lineage>
        <taxon>Viruses</taxon>
        <taxon>Duplodnaviria</taxon>
        <taxon>Heunggongvirae</taxon>
        <taxon>Uroviricota</taxon>
        <taxon>Caudoviricetes</taxon>
        <taxon>Lessievirus</taxon>
        <taxon>Lessievirus bcepmigl</taxon>
    </lineage>
</organism>
<keyword evidence="2" id="KW-1185">Reference proteome</keyword>
<reference evidence="1 2" key="1">
    <citation type="submission" date="2012-05" db="EMBL/GenBank/DDBJ databases">
        <title>Complete genome of the Bcep22-like bacteriophage BcepMigl.</title>
        <authorList>
            <person name="Gill J.J."/>
            <person name="Migl D.M."/>
            <person name="Summer E.J."/>
            <person name="Gonzlaez C.F."/>
            <person name="Young R."/>
        </authorList>
    </citation>
    <scope>NUCLEOTIDE SEQUENCE [LARGE SCALE GENOMIC DNA]</scope>
</reference>
<gene>
    <name evidence="1" type="ORF">BcepMigl_gp01</name>
</gene>
<dbReference type="EMBL" id="JX104231">
    <property type="protein sequence ID" value="AFN39070.1"/>
    <property type="molecule type" value="Genomic_DNA"/>
</dbReference>
<dbReference type="Proteomes" id="UP000009014">
    <property type="component" value="Segment"/>
</dbReference>
<evidence type="ECO:0000313" key="1">
    <source>
        <dbReference type="EMBL" id="AFN39070.1"/>
    </source>
</evidence>
<dbReference type="RefSeq" id="YP_007236747.1">
    <property type="nucleotide sequence ID" value="NC_019917.1"/>
</dbReference>